<feature type="region of interest" description="Disordered" evidence="1">
    <location>
        <begin position="1"/>
        <end position="25"/>
    </location>
</feature>
<evidence type="ECO:0000313" key="4">
    <source>
        <dbReference type="Proteomes" id="UP000008914"/>
    </source>
</evidence>
<proteinExistence type="predicted"/>
<dbReference type="RefSeq" id="WP_013492549.1">
    <property type="nucleotide sequence ID" value="NC_014830.1"/>
</dbReference>
<evidence type="ECO:0000313" key="3">
    <source>
        <dbReference type="EMBL" id="ADU48234.1"/>
    </source>
</evidence>
<keyword evidence="4" id="KW-1185">Reference proteome</keyword>
<feature type="transmembrane region" description="Helical" evidence="2">
    <location>
        <begin position="54"/>
        <end position="74"/>
    </location>
</feature>
<protein>
    <recommendedName>
        <fullName evidence="5">DUF3099 domain-containing protein</fullName>
    </recommendedName>
</protein>
<dbReference type="InterPro" id="IPR021449">
    <property type="entry name" value="DUF3099"/>
</dbReference>
<dbReference type="OrthoDB" id="4229919at2"/>
<dbReference type="AlphaFoldDB" id="E6SA24"/>
<dbReference type="Pfam" id="PF11298">
    <property type="entry name" value="DUF3099"/>
    <property type="match status" value="1"/>
</dbReference>
<gene>
    <name evidence="3" type="ordered locus">Intca_1721</name>
</gene>
<dbReference type="eggNOG" id="ENOG5033AAH">
    <property type="taxonomic scope" value="Bacteria"/>
</dbReference>
<reference evidence="3 4" key="1">
    <citation type="journal article" date="2010" name="Stand. Genomic Sci.">
        <title>Complete genome sequence of Intrasporangium calvum type strain (7 KIP).</title>
        <authorList>
            <person name="Del Rio T.G."/>
            <person name="Chertkov O."/>
            <person name="Yasawong M."/>
            <person name="Lucas S."/>
            <person name="Deshpande S."/>
            <person name="Cheng J.F."/>
            <person name="Detter C."/>
            <person name="Tapia R."/>
            <person name="Han C."/>
            <person name="Goodwin L."/>
            <person name="Pitluck S."/>
            <person name="Liolios K."/>
            <person name="Ivanova N."/>
            <person name="Mavromatis K."/>
            <person name="Pati A."/>
            <person name="Chen A."/>
            <person name="Palaniappan K."/>
            <person name="Land M."/>
            <person name="Hauser L."/>
            <person name="Chang Y.J."/>
            <person name="Jeffries C.D."/>
            <person name="Rohde M."/>
            <person name="Pukall R."/>
            <person name="Sikorski J."/>
            <person name="Goker M."/>
            <person name="Woyke T."/>
            <person name="Bristow J."/>
            <person name="Eisen J.A."/>
            <person name="Markowitz V."/>
            <person name="Hugenholtz P."/>
            <person name="Kyrpides N.C."/>
            <person name="Klenk H.P."/>
            <person name="Lapidus A."/>
        </authorList>
    </citation>
    <scope>NUCLEOTIDE SEQUENCE [LARGE SCALE GENOMIC DNA]</scope>
    <source>
        <strain evidence="4">ATCC 23552 / DSM 43043 / JCM 3097 / NBRC 12989 / 7 KIP</strain>
    </source>
</reference>
<dbReference type="HOGENOM" id="CLU_2316523_0_0_11"/>
<sequence length="101" mass="11016">MADGKRQPVVHTVTSAPSSPADDQDQRVRRYLTMMGIRVVCLGLLFVTDGWLRWAAIAGAVVLPYFAVVTANAVRPRQSGEIEPVSPHSVPGPPDTHRLEQ</sequence>
<evidence type="ECO:0008006" key="5">
    <source>
        <dbReference type="Google" id="ProtNLM"/>
    </source>
</evidence>
<dbReference type="EMBL" id="CP002343">
    <property type="protein sequence ID" value="ADU48234.1"/>
    <property type="molecule type" value="Genomic_DNA"/>
</dbReference>
<dbReference type="STRING" id="710696.Intca_1721"/>
<dbReference type="KEGG" id="ica:Intca_1721"/>
<organism evidence="3 4">
    <name type="scientific">Intrasporangium calvum (strain ATCC 23552 / DSM 43043 / JCM 3097 / NBRC 12989 / NCIMB 10167 / NRRL B-3866 / 7 KIP)</name>
    <dbReference type="NCBI Taxonomy" id="710696"/>
    <lineage>
        <taxon>Bacteria</taxon>
        <taxon>Bacillati</taxon>
        <taxon>Actinomycetota</taxon>
        <taxon>Actinomycetes</taxon>
        <taxon>Micrococcales</taxon>
        <taxon>Intrasporangiaceae</taxon>
        <taxon>Intrasporangium</taxon>
    </lineage>
</organism>
<evidence type="ECO:0000256" key="2">
    <source>
        <dbReference type="SAM" id="Phobius"/>
    </source>
</evidence>
<feature type="transmembrane region" description="Helical" evidence="2">
    <location>
        <begin position="31"/>
        <end position="48"/>
    </location>
</feature>
<evidence type="ECO:0000256" key="1">
    <source>
        <dbReference type="SAM" id="MobiDB-lite"/>
    </source>
</evidence>
<keyword evidence="2" id="KW-1133">Transmembrane helix</keyword>
<accession>E6SA24</accession>
<dbReference type="Proteomes" id="UP000008914">
    <property type="component" value="Chromosome"/>
</dbReference>
<keyword evidence="2" id="KW-0472">Membrane</keyword>
<name>E6SA24_INTC7</name>
<feature type="region of interest" description="Disordered" evidence="1">
    <location>
        <begin position="77"/>
        <end position="101"/>
    </location>
</feature>
<keyword evidence="2" id="KW-0812">Transmembrane</keyword>